<dbReference type="EMBL" id="CP072643">
    <property type="protein sequence ID" value="QUV95473.1"/>
    <property type="molecule type" value="Genomic_DNA"/>
</dbReference>
<dbReference type="RefSeq" id="WP_211423695.1">
    <property type="nucleotide sequence ID" value="NZ_CP072643.1"/>
</dbReference>
<dbReference type="Proteomes" id="UP000677668">
    <property type="component" value="Chromosome 2"/>
</dbReference>
<feature type="transmembrane region" description="Helical" evidence="9">
    <location>
        <begin position="224"/>
        <end position="244"/>
    </location>
</feature>
<protein>
    <recommendedName>
        <fullName evidence="9">Protoheme IX farnesyltransferase</fullName>
        <ecNumber evidence="9">2.5.1.141</ecNumber>
    </recommendedName>
    <alternativeName>
        <fullName evidence="9">Heme B farnesyltransferase</fullName>
    </alternativeName>
    <alternativeName>
        <fullName evidence="9">Heme O synthase</fullName>
    </alternativeName>
</protein>
<feature type="transmembrane region" description="Helical" evidence="9">
    <location>
        <begin position="250"/>
        <end position="270"/>
    </location>
</feature>
<proteinExistence type="inferred from homology"/>
<gene>
    <name evidence="10" type="primary">cyoE</name>
    <name evidence="9" type="synonym">ctaB</name>
    <name evidence="10" type="ORF">J8C05_11555</name>
</gene>
<dbReference type="InterPro" id="IPR000537">
    <property type="entry name" value="UbiA_prenyltransferase"/>
</dbReference>
<dbReference type="EC" id="2.5.1.141" evidence="9"/>
<feature type="transmembrane region" description="Helical" evidence="9">
    <location>
        <begin position="151"/>
        <end position="174"/>
    </location>
</feature>
<keyword evidence="2 9" id="KW-1003">Cell membrane</keyword>
<dbReference type="PANTHER" id="PTHR43448:SF2">
    <property type="entry name" value="PROTOHEME IX FARNESYLTRANSFERASE, MITOCHONDRIAL"/>
    <property type="match status" value="1"/>
</dbReference>
<feature type="transmembrane region" description="Helical" evidence="9">
    <location>
        <begin position="100"/>
        <end position="120"/>
    </location>
</feature>
<comment type="catalytic activity">
    <reaction evidence="8 9">
        <text>heme b + (2E,6E)-farnesyl diphosphate + H2O = Fe(II)-heme o + diphosphate</text>
        <dbReference type="Rhea" id="RHEA:28070"/>
        <dbReference type="ChEBI" id="CHEBI:15377"/>
        <dbReference type="ChEBI" id="CHEBI:33019"/>
        <dbReference type="ChEBI" id="CHEBI:60344"/>
        <dbReference type="ChEBI" id="CHEBI:60530"/>
        <dbReference type="ChEBI" id="CHEBI:175763"/>
        <dbReference type="EC" id="2.5.1.141"/>
    </reaction>
</comment>
<evidence type="ECO:0000256" key="4">
    <source>
        <dbReference type="ARBA" id="ARBA00022692"/>
    </source>
</evidence>
<comment type="similarity">
    <text evidence="9">Belongs to the UbiA prenyltransferase family. Protoheme IX farnesyltransferase subfamily.</text>
</comment>
<comment type="subcellular location">
    <subcellularLocation>
        <location evidence="9">Cell membrane</location>
        <topology evidence="9">Multi-pass membrane protein</topology>
    </subcellularLocation>
    <subcellularLocation>
        <location evidence="1">Membrane</location>
        <topology evidence="1">Multi-pass membrane protein</topology>
    </subcellularLocation>
</comment>
<feature type="transmembrane region" description="Helical" evidence="9">
    <location>
        <begin position="282"/>
        <end position="299"/>
    </location>
</feature>
<evidence type="ECO:0000256" key="3">
    <source>
        <dbReference type="ARBA" id="ARBA00022679"/>
    </source>
</evidence>
<evidence type="ECO:0000313" key="10">
    <source>
        <dbReference type="EMBL" id="QUV95473.1"/>
    </source>
</evidence>
<dbReference type="InterPro" id="IPR044878">
    <property type="entry name" value="UbiA_sf"/>
</dbReference>
<evidence type="ECO:0000256" key="8">
    <source>
        <dbReference type="ARBA" id="ARBA00047690"/>
    </source>
</evidence>
<keyword evidence="4 9" id="KW-0812">Transmembrane</keyword>
<feature type="transmembrane region" description="Helical" evidence="9">
    <location>
        <begin position="55"/>
        <end position="79"/>
    </location>
</feature>
<sequence>MPKSLALASPTPVVALGLRDRLAAYWALTKPRITFEVVLIAAFGFLLGTPGPVDWARFCHAMLGIGLLSGGIAALNQWMEHPADGQMRRTATRPIPSGKVTPFQALLFGLVLTIGAEAYLCPTVNPLTAVLGLATAIGYVWIYTPLKTRTWLSTAIGSFPGAMPPLVGWAAAAGSLSLEAWVLFAIMFFWQFPHFYAIAWMYREDYRRAGIGMLPVIEADGRRTIRQTLITALVTVGLSLLPFWLGLSGWIYLAGALLLGALFLQSCLVLARTRTNLAARRVLRASVVYLPMLFLLMTLNRL</sequence>
<evidence type="ECO:0000256" key="1">
    <source>
        <dbReference type="ARBA" id="ARBA00004141"/>
    </source>
</evidence>
<reference evidence="10 11" key="1">
    <citation type="submission" date="2021-03" db="EMBL/GenBank/DDBJ databases">
        <title>Genomic and phenotypic characterization of Chloracidobacterium isolates provides evidence for multiple species.</title>
        <authorList>
            <person name="Saini M.K."/>
            <person name="Costas A.M.G."/>
            <person name="Tank M."/>
            <person name="Bryant D.A."/>
        </authorList>
    </citation>
    <scope>NUCLEOTIDE SEQUENCE [LARGE SCALE GENOMIC DNA]</scope>
    <source>
        <strain evidence="10 11">N</strain>
    </source>
</reference>
<evidence type="ECO:0000256" key="5">
    <source>
        <dbReference type="ARBA" id="ARBA00022989"/>
    </source>
</evidence>
<feature type="transmembrane region" description="Helical" evidence="9">
    <location>
        <begin position="126"/>
        <end position="144"/>
    </location>
</feature>
<dbReference type="InterPro" id="IPR006369">
    <property type="entry name" value="Protohaem_IX_farnesylTrfase"/>
</dbReference>
<dbReference type="CDD" id="cd13957">
    <property type="entry name" value="PT_UbiA_Cox10"/>
    <property type="match status" value="1"/>
</dbReference>
<keyword evidence="7 9" id="KW-0472">Membrane</keyword>
<keyword evidence="3 9" id="KW-0808">Transferase</keyword>
<organism evidence="10 11">
    <name type="scientific">Chloracidobacterium sp. N</name>
    <dbReference type="NCBI Taxonomy" id="2821540"/>
    <lineage>
        <taxon>Bacteria</taxon>
        <taxon>Pseudomonadati</taxon>
        <taxon>Acidobacteriota</taxon>
        <taxon>Terriglobia</taxon>
        <taxon>Terriglobales</taxon>
        <taxon>Acidobacteriaceae</taxon>
        <taxon>Chloracidobacterium</taxon>
        <taxon>Chloracidobacterium aggregatum</taxon>
    </lineage>
</organism>
<feature type="transmembrane region" description="Helical" evidence="9">
    <location>
        <begin position="180"/>
        <end position="203"/>
    </location>
</feature>
<evidence type="ECO:0000256" key="6">
    <source>
        <dbReference type="ARBA" id="ARBA00023133"/>
    </source>
</evidence>
<keyword evidence="11" id="KW-1185">Reference proteome</keyword>
<dbReference type="Pfam" id="PF01040">
    <property type="entry name" value="UbiA"/>
    <property type="match status" value="1"/>
</dbReference>
<name>A0ABX8B391_9BACT</name>
<dbReference type="PANTHER" id="PTHR43448">
    <property type="entry name" value="PROTOHEME IX FARNESYLTRANSFERASE, MITOCHONDRIAL"/>
    <property type="match status" value="1"/>
</dbReference>
<dbReference type="NCBIfam" id="TIGR01473">
    <property type="entry name" value="cyoE_ctaB"/>
    <property type="match status" value="1"/>
</dbReference>
<comment type="function">
    <text evidence="9">Converts heme B (protoheme IX) to heme O by substitution of the vinyl group on carbon 2 of heme B porphyrin ring with a hydroxyethyl farnesyl side group.</text>
</comment>
<evidence type="ECO:0000256" key="7">
    <source>
        <dbReference type="ARBA" id="ARBA00023136"/>
    </source>
</evidence>
<dbReference type="HAMAP" id="MF_00154">
    <property type="entry name" value="CyoE_CtaB"/>
    <property type="match status" value="1"/>
</dbReference>
<evidence type="ECO:0000256" key="2">
    <source>
        <dbReference type="ARBA" id="ARBA00022475"/>
    </source>
</evidence>
<accession>A0ABX8B391</accession>
<comment type="miscellaneous">
    <text evidence="9">Carbon 2 of the heme B porphyrin ring is defined according to the Fischer nomenclature.</text>
</comment>
<comment type="pathway">
    <text evidence="9">Porphyrin-containing compound metabolism; heme O biosynthesis; heme O from protoheme: step 1/1.</text>
</comment>
<evidence type="ECO:0000256" key="9">
    <source>
        <dbReference type="HAMAP-Rule" id="MF_00154"/>
    </source>
</evidence>
<dbReference type="Gene3D" id="1.10.357.140">
    <property type="entry name" value="UbiA prenyltransferase"/>
    <property type="match status" value="1"/>
</dbReference>
<keyword evidence="5 9" id="KW-1133">Transmembrane helix</keyword>
<evidence type="ECO:0000313" key="11">
    <source>
        <dbReference type="Proteomes" id="UP000677668"/>
    </source>
</evidence>
<keyword evidence="6 9" id="KW-0350">Heme biosynthesis</keyword>